<dbReference type="Gene3D" id="1.20.1270.50">
    <property type="entry name" value="Glycoside hydrolase family 38, central domain"/>
    <property type="match status" value="1"/>
</dbReference>
<dbReference type="Pfam" id="PF17677">
    <property type="entry name" value="Glyco_hydro38C2"/>
    <property type="match status" value="1"/>
</dbReference>
<dbReference type="InterPro" id="IPR027291">
    <property type="entry name" value="Glyco_hydro_38_N_sf"/>
</dbReference>
<dbReference type="RefSeq" id="WP_107298856.1">
    <property type="nucleotide sequence ID" value="NZ_PYMB01000005.1"/>
</dbReference>
<evidence type="ECO:0000313" key="5">
    <source>
        <dbReference type="EMBL" id="PSW12366.1"/>
    </source>
</evidence>
<dbReference type="Pfam" id="PF01074">
    <property type="entry name" value="Glyco_hydro_38N"/>
    <property type="match status" value="1"/>
</dbReference>
<dbReference type="GO" id="GO:0030246">
    <property type="term" value="F:carbohydrate binding"/>
    <property type="evidence" value="ECO:0007669"/>
    <property type="project" value="InterPro"/>
</dbReference>
<dbReference type="Gene3D" id="3.20.110.10">
    <property type="entry name" value="Glycoside hydrolase 38, N terminal domain"/>
    <property type="match status" value="1"/>
</dbReference>
<reference evidence="5 6" key="1">
    <citation type="submission" date="2018-03" db="EMBL/GenBank/DDBJ databases">
        <title>Whole genome sequencing of Histamine producing bacteria.</title>
        <authorList>
            <person name="Butler K."/>
        </authorList>
    </citation>
    <scope>NUCLEOTIDE SEQUENCE [LARGE SCALE GENOMIC DNA]</scope>
    <source>
        <strain evidence="5 6">DSM 19138</strain>
    </source>
</reference>
<dbReference type="InterPro" id="IPR000602">
    <property type="entry name" value="Glyco_hydro_38_N"/>
</dbReference>
<dbReference type="InterPro" id="IPR041147">
    <property type="entry name" value="GH38_C"/>
</dbReference>
<dbReference type="OrthoDB" id="9764050at2"/>
<evidence type="ECO:0000259" key="4">
    <source>
        <dbReference type="Pfam" id="PF17677"/>
    </source>
</evidence>
<comment type="caution">
    <text evidence="5">The sequence shown here is derived from an EMBL/GenBank/DDBJ whole genome shotgun (WGS) entry which is preliminary data.</text>
</comment>
<dbReference type="Gene3D" id="2.70.98.30">
    <property type="entry name" value="Golgi alpha-mannosidase II, domain 4"/>
    <property type="match status" value="1"/>
</dbReference>
<gene>
    <name evidence="5" type="ORF">C9J01_14450</name>
</gene>
<dbReference type="GO" id="GO:0004559">
    <property type="term" value="F:alpha-mannosidase activity"/>
    <property type="evidence" value="ECO:0007669"/>
    <property type="project" value="InterPro"/>
</dbReference>
<evidence type="ECO:0000256" key="1">
    <source>
        <dbReference type="ARBA" id="ARBA00009792"/>
    </source>
</evidence>
<organism evidence="5 6">
    <name type="scientific">Photobacterium rosenbergii</name>
    <dbReference type="NCBI Taxonomy" id="294936"/>
    <lineage>
        <taxon>Bacteria</taxon>
        <taxon>Pseudomonadati</taxon>
        <taxon>Pseudomonadota</taxon>
        <taxon>Gammaproteobacteria</taxon>
        <taxon>Vibrionales</taxon>
        <taxon>Vibrionaceae</taxon>
        <taxon>Photobacterium</taxon>
    </lineage>
</organism>
<dbReference type="SUPFAM" id="SSF88713">
    <property type="entry name" value="Glycoside hydrolase/deacetylase"/>
    <property type="match status" value="1"/>
</dbReference>
<evidence type="ECO:0000313" key="6">
    <source>
        <dbReference type="Proteomes" id="UP000241346"/>
    </source>
</evidence>
<dbReference type="Pfam" id="PF07748">
    <property type="entry name" value="Glyco_hydro_38C"/>
    <property type="match status" value="1"/>
</dbReference>
<comment type="similarity">
    <text evidence="1">Belongs to the glycosyl hydrolase 38 family.</text>
</comment>
<evidence type="ECO:0000259" key="2">
    <source>
        <dbReference type="Pfam" id="PF01074"/>
    </source>
</evidence>
<proteinExistence type="inferred from homology"/>
<feature type="domain" description="Glycoside hydrolase family 38 N-terminal" evidence="2">
    <location>
        <begin position="9"/>
        <end position="276"/>
    </location>
</feature>
<accession>A0A2T3NDQ8</accession>
<feature type="domain" description="Glycosyl hydrolase family 38 C-terminal" evidence="3">
    <location>
        <begin position="496"/>
        <end position="713"/>
    </location>
</feature>
<protein>
    <recommendedName>
        <fullName evidence="7">Alpha-mannosidase</fullName>
    </recommendedName>
</protein>
<evidence type="ECO:0008006" key="7">
    <source>
        <dbReference type="Google" id="ProtNLM"/>
    </source>
</evidence>
<dbReference type="InterPro" id="IPR011330">
    <property type="entry name" value="Glyco_hydro/deAcase_b/a-brl"/>
</dbReference>
<evidence type="ECO:0000259" key="3">
    <source>
        <dbReference type="Pfam" id="PF07748"/>
    </source>
</evidence>
<dbReference type="Proteomes" id="UP000241346">
    <property type="component" value="Unassembled WGS sequence"/>
</dbReference>
<dbReference type="AlphaFoldDB" id="A0A2T3NDQ8"/>
<dbReference type="Gene3D" id="2.60.40.2220">
    <property type="match status" value="1"/>
</dbReference>
<dbReference type="GO" id="GO:0006013">
    <property type="term" value="P:mannose metabolic process"/>
    <property type="evidence" value="ECO:0007669"/>
    <property type="project" value="InterPro"/>
</dbReference>
<name>A0A2T3NDQ8_9GAMM</name>
<dbReference type="InterPro" id="IPR011013">
    <property type="entry name" value="Gal_mutarotase_sf_dom"/>
</dbReference>
<dbReference type="GO" id="GO:0009313">
    <property type="term" value="P:oligosaccharide catabolic process"/>
    <property type="evidence" value="ECO:0007669"/>
    <property type="project" value="TreeGrafter"/>
</dbReference>
<dbReference type="SUPFAM" id="SSF74650">
    <property type="entry name" value="Galactose mutarotase-like"/>
    <property type="match status" value="1"/>
</dbReference>
<dbReference type="EMBL" id="PYMB01000005">
    <property type="protein sequence ID" value="PSW12366.1"/>
    <property type="molecule type" value="Genomic_DNA"/>
</dbReference>
<dbReference type="PANTHER" id="PTHR46017">
    <property type="entry name" value="ALPHA-MANNOSIDASE 2C1"/>
    <property type="match status" value="1"/>
</dbReference>
<dbReference type="PANTHER" id="PTHR46017:SF2">
    <property type="entry name" value="MANNOSYLGLYCERATE HYDROLASE"/>
    <property type="match status" value="1"/>
</dbReference>
<feature type="domain" description="Glycosyl hydrolases family 38 C-terminal" evidence="4">
    <location>
        <begin position="817"/>
        <end position="880"/>
    </location>
</feature>
<dbReference type="InterPro" id="IPR037094">
    <property type="entry name" value="Glyco_hydro_38_cen_sf"/>
</dbReference>
<dbReference type="InterPro" id="IPR011682">
    <property type="entry name" value="Glyco_hydro_38_C"/>
</dbReference>
<sequence>MSDKKIANVVMQTHWDNEWYFTDREAQVQLTYNVREILSMLERGEMKYFLFDGQTAAIQDYLDVCPEDRSRIVKLVEEGKLFIGPWHTQAETFAVSGESMINNLIYGIEYADQLGGSSYVSYLPDSFGHPTDFPKIFNGLNIENLSIRRGMGDKHNVPTEFWWESNDGSKIMTNVLIDGYHWAVDPYFEGDLLTRNIRPECTTNDMTSLELAAHKAPTKNFLLPLGEDQTPAFANFYELLDKYNKESDLYEFVETTYDEFFAKVREEAGDSLPTYKGELLCPQYSRIHKSINSVRYDVKQIHDKVERLMTYTVQPLMAMADKVGLPYERGLLKEVWNLLSRAQTHSVCTNTDETNERIYVRLKEAYDLALTAQAFIARKLAVSSKYGDNSTPMVVANTLPTKRTLTDRFKIYTKNEHFALLNDGQELPYSIVGKTRPYGGVIRGDENLHDEEKYYFVTEVEMTLEMNGFSYKTIEVDDSKAGSDVTVAINETANVIENDDYEITLRGGELTIVNRKTGVTYTDAIRFSNDSDAGDNYDHSPMENDWELDLDLNNSLVTIEKTPATQTLTAKGKWLVPANMEERAARITSSELAYELSLSLCNTSDVIGVHIEVDNKALNHRLRMVVDSQVASEFSYAGTQFSEIAREVNPPELKTWKQDGWLEEPTTTEPLLNTVALKEDGKYTAIFTQGCKEYQIVGEKFDKIAITLFRACGHFGLPDLSRRPGRASGTPNKITATPDSQLQKRLTFDLGIVTGSDYKSNLVRQQYVEFATDTVFYHEQNLCRAGEYNISFFATNPLREQVPANFSLLEVEATDAVFSTLTKAKDNNGYLLRMYNCEEQAIEAGQINTVHGYQPRELTNLLEQSQGEVTPTLRQGELRTVRIA</sequence>